<evidence type="ECO:0000259" key="9">
    <source>
        <dbReference type="PROSITE" id="PS50843"/>
    </source>
</evidence>
<dbReference type="InterPro" id="IPR007118">
    <property type="entry name" value="Expan_Lol_pI"/>
</dbReference>
<organism evidence="10 11">
    <name type="scientific">Phtheirospermum japonicum</name>
    <dbReference type="NCBI Taxonomy" id="374723"/>
    <lineage>
        <taxon>Eukaryota</taxon>
        <taxon>Viridiplantae</taxon>
        <taxon>Streptophyta</taxon>
        <taxon>Embryophyta</taxon>
        <taxon>Tracheophyta</taxon>
        <taxon>Spermatophyta</taxon>
        <taxon>Magnoliopsida</taxon>
        <taxon>eudicotyledons</taxon>
        <taxon>Gunneridae</taxon>
        <taxon>Pentapetalae</taxon>
        <taxon>asterids</taxon>
        <taxon>lamiids</taxon>
        <taxon>Lamiales</taxon>
        <taxon>Orobanchaceae</taxon>
        <taxon>Orobanchaceae incertae sedis</taxon>
        <taxon>Phtheirospermum</taxon>
    </lineage>
</organism>
<dbReference type="CDD" id="cd22274">
    <property type="entry name" value="DPBB_EXPA_N"/>
    <property type="match status" value="1"/>
</dbReference>
<accession>A0A830BIA9</accession>
<evidence type="ECO:0000256" key="3">
    <source>
        <dbReference type="ARBA" id="ARBA00022525"/>
    </source>
</evidence>
<keyword evidence="4" id="KW-0732">Signal</keyword>
<keyword evidence="5" id="KW-0472">Membrane</keyword>
<dbReference type="GO" id="GO:0009653">
    <property type="term" value="P:anatomical structure morphogenesis"/>
    <property type="evidence" value="ECO:0007669"/>
    <property type="project" value="UniProtKB-ARBA"/>
</dbReference>
<dbReference type="PANTHER" id="PTHR31867">
    <property type="entry name" value="EXPANSIN-A15"/>
    <property type="match status" value="1"/>
</dbReference>
<dbReference type="AlphaFoldDB" id="A0A830BIA9"/>
<comment type="caution">
    <text evidence="10">The sequence shown here is derived from an EMBL/GenBank/DDBJ whole genome shotgun (WGS) entry which is preliminary data.</text>
</comment>
<evidence type="ECO:0000256" key="6">
    <source>
        <dbReference type="ARBA" id="ARBA00023316"/>
    </source>
</evidence>
<evidence type="ECO:0000259" key="8">
    <source>
        <dbReference type="PROSITE" id="PS50842"/>
    </source>
</evidence>
<dbReference type="InterPro" id="IPR036749">
    <property type="entry name" value="Expansin_CBD_sf"/>
</dbReference>
<evidence type="ECO:0000256" key="5">
    <source>
        <dbReference type="ARBA" id="ARBA00023136"/>
    </source>
</evidence>
<proteinExistence type="inferred from homology"/>
<dbReference type="Proteomes" id="UP000653305">
    <property type="component" value="Unassembled WGS sequence"/>
</dbReference>
<dbReference type="GO" id="GO:0009664">
    <property type="term" value="P:plant-type cell wall organization"/>
    <property type="evidence" value="ECO:0007669"/>
    <property type="project" value="InterPro"/>
</dbReference>
<dbReference type="Gene3D" id="2.40.40.10">
    <property type="entry name" value="RlpA-like domain"/>
    <property type="match status" value="1"/>
</dbReference>
<gene>
    <name evidence="10" type="ORF">PHJA_000805400</name>
</gene>
<dbReference type="PRINTS" id="PR01225">
    <property type="entry name" value="EXPANSNFAMLY"/>
</dbReference>
<evidence type="ECO:0000313" key="10">
    <source>
        <dbReference type="EMBL" id="GFP86616.1"/>
    </source>
</evidence>
<dbReference type="GO" id="GO:0016020">
    <property type="term" value="C:membrane"/>
    <property type="evidence" value="ECO:0007669"/>
    <property type="project" value="UniProtKB-SubCell"/>
</dbReference>
<comment type="function">
    <text evidence="7">Causes loosening and extension of plant cell walls by disrupting non-covalent bonding between cellulose microfibrils and matrix glucans. No enzymatic activity has been found.</text>
</comment>
<dbReference type="PRINTS" id="PR01226">
    <property type="entry name" value="EXPANSIN"/>
</dbReference>
<evidence type="ECO:0000313" key="11">
    <source>
        <dbReference type="Proteomes" id="UP000653305"/>
    </source>
</evidence>
<keyword evidence="11" id="KW-1185">Reference proteome</keyword>
<dbReference type="InterPro" id="IPR002963">
    <property type="entry name" value="Expansin"/>
</dbReference>
<name>A0A830BIA9_9LAMI</name>
<reference evidence="10" key="1">
    <citation type="submission" date="2020-07" db="EMBL/GenBank/DDBJ databases">
        <title>Ethylene signaling mediates host invasion by parasitic plants.</title>
        <authorList>
            <person name="Yoshida S."/>
        </authorList>
    </citation>
    <scope>NUCLEOTIDE SEQUENCE</scope>
    <source>
        <strain evidence="10">Okayama</strain>
    </source>
</reference>
<dbReference type="PROSITE" id="PS50843">
    <property type="entry name" value="EXPANSIN_CBD"/>
    <property type="match status" value="1"/>
</dbReference>
<evidence type="ECO:0000256" key="4">
    <source>
        <dbReference type="ARBA" id="ARBA00022729"/>
    </source>
</evidence>
<dbReference type="OrthoDB" id="5823761at2759"/>
<dbReference type="GO" id="GO:0005576">
    <property type="term" value="C:extracellular region"/>
    <property type="evidence" value="ECO:0007669"/>
    <property type="project" value="InterPro"/>
</dbReference>
<evidence type="ECO:0000256" key="2">
    <source>
        <dbReference type="ARBA" id="ARBA00022512"/>
    </source>
</evidence>
<protein>
    <recommendedName>
        <fullName evidence="7">Expansin</fullName>
    </recommendedName>
</protein>
<dbReference type="Pfam" id="PF03330">
    <property type="entry name" value="DPBB_1"/>
    <property type="match status" value="1"/>
</dbReference>
<evidence type="ECO:0000256" key="7">
    <source>
        <dbReference type="RuleBase" id="RU365023"/>
    </source>
</evidence>
<dbReference type="PROSITE" id="PS50842">
    <property type="entry name" value="EXPANSIN_EG45"/>
    <property type="match status" value="1"/>
</dbReference>
<dbReference type="InterPro" id="IPR009009">
    <property type="entry name" value="RlpA-like_DPBB"/>
</dbReference>
<dbReference type="InterPro" id="IPR007112">
    <property type="entry name" value="Expansin/allergen_DPBB_dom"/>
</dbReference>
<feature type="domain" description="Expansin-like EG45" evidence="8">
    <location>
        <begin position="2"/>
        <end position="115"/>
    </location>
</feature>
<dbReference type="SUPFAM" id="SSF49590">
    <property type="entry name" value="PHL pollen allergen"/>
    <property type="match status" value="1"/>
</dbReference>
<keyword evidence="3 7" id="KW-0964">Secreted</keyword>
<evidence type="ECO:0000256" key="1">
    <source>
        <dbReference type="ARBA" id="ARBA00005392"/>
    </source>
</evidence>
<keyword evidence="2 7" id="KW-0134">Cell wall</keyword>
<keyword evidence="6 7" id="KW-0961">Cell wall biogenesis/degradation</keyword>
<dbReference type="EMBL" id="BMAC01000128">
    <property type="protein sequence ID" value="GFP86616.1"/>
    <property type="molecule type" value="Genomic_DNA"/>
</dbReference>
<comment type="subcellular location">
    <subcellularLocation>
        <location evidence="7">Secreted</location>
        <location evidence="7">Cell wall</location>
    </subcellularLocation>
    <subcellularLocation>
        <location evidence="7">Membrane</location>
        <topology evidence="7">Peripheral membrane protein</topology>
    </subcellularLocation>
</comment>
<dbReference type="Pfam" id="PF01357">
    <property type="entry name" value="Expansin_C"/>
    <property type="match status" value="1"/>
</dbReference>
<sequence>MGGACGYGNVVDGGYSKYTAALSYALFNDGLTCGACYTLMCYDDPKWCKQGSSITVSATNSCPPSNKPSDNGGWCNRPRQHFDLSWQAFSQIVIADTPGIVPVLYERVACQKNGNIKIKITTQPYLNLVLVTNVGGAGDVHAVSVKGSPTGSWQQLTRSWGQNWAISTSGFSSAQSLSFQVTTSDGKSVTCNVASGWNFGKTYDGGAQFKS</sequence>
<dbReference type="Gene3D" id="2.60.40.760">
    <property type="entry name" value="Expansin, cellulose-binding-like domain"/>
    <property type="match status" value="1"/>
</dbReference>
<dbReference type="SUPFAM" id="SSF50685">
    <property type="entry name" value="Barwin-like endoglucanases"/>
    <property type="match status" value="1"/>
</dbReference>
<dbReference type="InterPro" id="IPR007117">
    <property type="entry name" value="Expansin_CBD"/>
</dbReference>
<comment type="similarity">
    <text evidence="1 7">Belongs to the expansin family. Expansin A subfamily.</text>
</comment>
<dbReference type="SMART" id="SM00837">
    <property type="entry name" value="DPBB_1"/>
    <property type="match status" value="1"/>
</dbReference>
<feature type="domain" description="Expansin-like CBD" evidence="9">
    <location>
        <begin position="125"/>
        <end position="205"/>
    </location>
</feature>
<dbReference type="InterPro" id="IPR036908">
    <property type="entry name" value="RlpA-like_sf"/>
</dbReference>